<keyword evidence="4" id="KW-0804">Transcription</keyword>
<proteinExistence type="predicted"/>
<reference evidence="6 7" key="1">
    <citation type="journal article" date="2013" name="Genome Biol. Evol.">
        <title>Genomes of Stigonematalean cyanobacteria (subsection V) and the evolution of oxygenic photosynthesis from prokaryotes to plastids.</title>
        <authorList>
            <person name="Dagan T."/>
            <person name="Roettger M."/>
            <person name="Stucken K."/>
            <person name="Landan G."/>
            <person name="Koch R."/>
            <person name="Major P."/>
            <person name="Gould S.B."/>
            <person name="Goremykin V.V."/>
            <person name="Rippka R."/>
            <person name="Tandeau de Marsac N."/>
            <person name="Gugger M."/>
            <person name="Lockhart P.J."/>
            <person name="Allen J.F."/>
            <person name="Brune I."/>
            <person name="Maus I."/>
            <person name="Puhler A."/>
            <person name="Martin W.F."/>
        </authorList>
    </citation>
    <scope>NUCLEOTIDE SEQUENCE [LARGE SCALE GENOMIC DNA]</scope>
    <source>
        <strain evidence="6 7">PCC 7110</strain>
    </source>
</reference>
<keyword evidence="7" id="KW-1185">Reference proteome</keyword>
<dbReference type="GO" id="GO:0003677">
    <property type="term" value="F:DNA binding"/>
    <property type="evidence" value="ECO:0007669"/>
    <property type="project" value="UniProtKB-KW"/>
</dbReference>
<keyword evidence="2" id="KW-0731">Sigma factor</keyword>
<dbReference type="RefSeq" id="WP_017741641.1">
    <property type="nucleotide sequence ID" value="NZ_KQ976354.1"/>
</dbReference>
<dbReference type="PANTHER" id="PTHR30385">
    <property type="entry name" value="SIGMA FACTOR F FLAGELLAR"/>
    <property type="match status" value="1"/>
</dbReference>
<dbReference type="STRING" id="128403.WA1_20670"/>
<dbReference type="SUPFAM" id="SSF88659">
    <property type="entry name" value="Sigma3 and sigma4 domains of RNA polymerase sigma factors"/>
    <property type="match status" value="1"/>
</dbReference>
<evidence type="ECO:0000313" key="6">
    <source>
        <dbReference type="EMBL" id="KYC42384.1"/>
    </source>
</evidence>
<gene>
    <name evidence="6" type="ORF">WA1_20670</name>
</gene>
<keyword evidence="1" id="KW-0805">Transcription regulation</keyword>
<evidence type="ECO:0000256" key="4">
    <source>
        <dbReference type="ARBA" id="ARBA00023163"/>
    </source>
</evidence>
<name>A0A139XCF7_9CYAN</name>
<sequence length="401" mass="46690">MRPRQDITEMFSTFVQLEKDKFGKWLSDRKLRRSIQNCLNSSPEVTNSENFWALYWHKHWQTQSHHLAKMHLVAYLQEPCYWTASKTVAKFTNSQHSLADYFQMANAEIETILKDFKAEKCSSLKAYAIMAMPSRLRDILRQRQEADLCTNWALLRKVSKKLLLEALSEAGLSLAAIAQYRLAWACFKELYVQKQPSGVDKLPEPTRQLWEAITDLYNRERFNQLTQSTKQCTSETIEKWLTQTALYVRAYLFPPVKSLNTFKQDDDTTITFDVPDPSSDSSIVDMIAEEDMATRQNQISQMFAELLNSLHSLDVKSQQVLKLYYQQGLTQQQIVQELQMSQPTISRKLVKGRESLLAALVKWSQSTLNIPVNSNQIKDMSILLEEWLRNQYGEHNMNHTR</sequence>
<dbReference type="NCBIfam" id="TIGR02937">
    <property type="entry name" value="sigma70-ECF"/>
    <property type="match status" value="1"/>
</dbReference>
<dbReference type="AlphaFoldDB" id="A0A139XCF7"/>
<dbReference type="GO" id="GO:0016987">
    <property type="term" value="F:sigma factor activity"/>
    <property type="evidence" value="ECO:0007669"/>
    <property type="project" value="UniProtKB-KW"/>
</dbReference>
<dbReference type="Gene3D" id="1.10.10.60">
    <property type="entry name" value="Homeodomain-like"/>
    <property type="match status" value="1"/>
</dbReference>
<dbReference type="InterPro" id="IPR014284">
    <property type="entry name" value="RNA_pol_sigma-70_dom"/>
</dbReference>
<evidence type="ECO:0000313" key="7">
    <source>
        <dbReference type="Proteomes" id="UP000076925"/>
    </source>
</evidence>
<evidence type="ECO:0000256" key="1">
    <source>
        <dbReference type="ARBA" id="ARBA00023015"/>
    </source>
</evidence>
<evidence type="ECO:0000256" key="3">
    <source>
        <dbReference type="ARBA" id="ARBA00023125"/>
    </source>
</evidence>
<dbReference type="PANTHER" id="PTHR30385:SF7">
    <property type="entry name" value="RNA POLYMERASE SIGMA FACTOR FLIA"/>
    <property type="match status" value="1"/>
</dbReference>
<keyword evidence="3" id="KW-0238">DNA-binding</keyword>
<evidence type="ECO:0000259" key="5">
    <source>
        <dbReference type="Pfam" id="PF04545"/>
    </source>
</evidence>
<accession>A0A139XCF7</accession>
<dbReference type="EMBL" id="ANNX02000020">
    <property type="protein sequence ID" value="KYC42384.1"/>
    <property type="molecule type" value="Genomic_DNA"/>
</dbReference>
<dbReference type="CDD" id="cd06171">
    <property type="entry name" value="Sigma70_r4"/>
    <property type="match status" value="1"/>
</dbReference>
<evidence type="ECO:0000256" key="2">
    <source>
        <dbReference type="ARBA" id="ARBA00023082"/>
    </source>
</evidence>
<dbReference type="OrthoDB" id="527295at2"/>
<dbReference type="Pfam" id="PF04545">
    <property type="entry name" value="Sigma70_r4"/>
    <property type="match status" value="1"/>
</dbReference>
<dbReference type="Proteomes" id="UP000076925">
    <property type="component" value="Unassembled WGS sequence"/>
</dbReference>
<protein>
    <submittedName>
        <fullName evidence="6">RNA polymerase subunit sigma-70</fullName>
    </submittedName>
</protein>
<dbReference type="GO" id="GO:0006352">
    <property type="term" value="P:DNA-templated transcription initiation"/>
    <property type="evidence" value="ECO:0007669"/>
    <property type="project" value="InterPro"/>
</dbReference>
<organism evidence="6 7">
    <name type="scientific">Scytonema hofmannii PCC 7110</name>
    <dbReference type="NCBI Taxonomy" id="128403"/>
    <lineage>
        <taxon>Bacteria</taxon>
        <taxon>Bacillati</taxon>
        <taxon>Cyanobacteriota</taxon>
        <taxon>Cyanophyceae</taxon>
        <taxon>Nostocales</taxon>
        <taxon>Scytonemataceae</taxon>
        <taxon>Scytonema</taxon>
    </lineage>
</organism>
<comment type="caution">
    <text evidence="6">The sequence shown here is derived from an EMBL/GenBank/DDBJ whole genome shotgun (WGS) entry which is preliminary data.</text>
</comment>
<dbReference type="InterPro" id="IPR007630">
    <property type="entry name" value="RNA_pol_sigma70_r4"/>
</dbReference>
<dbReference type="InterPro" id="IPR013324">
    <property type="entry name" value="RNA_pol_sigma_r3/r4-like"/>
</dbReference>
<feature type="domain" description="RNA polymerase sigma-70 region 4" evidence="5">
    <location>
        <begin position="310"/>
        <end position="356"/>
    </location>
</feature>